<reference evidence="1" key="2">
    <citation type="submission" date="2020-09" db="EMBL/GenBank/DDBJ databases">
        <authorList>
            <person name="Sun Q."/>
            <person name="Zhou Y."/>
        </authorList>
    </citation>
    <scope>NUCLEOTIDE SEQUENCE</scope>
    <source>
        <strain evidence="1">CGMCC 1.16012</strain>
    </source>
</reference>
<accession>A0A917ABS9</accession>
<reference evidence="1" key="1">
    <citation type="journal article" date="2014" name="Int. J. Syst. Evol. Microbiol.">
        <title>Complete genome sequence of Corynebacterium casei LMG S-19264T (=DSM 44701T), isolated from a smear-ripened cheese.</title>
        <authorList>
            <consortium name="US DOE Joint Genome Institute (JGI-PGF)"/>
            <person name="Walter F."/>
            <person name="Albersmeier A."/>
            <person name="Kalinowski J."/>
            <person name="Ruckert C."/>
        </authorList>
    </citation>
    <scope>NUCLEOTIDE SEQUENCE</scope>
    <source>
        <strain evidence="1">CGMCC 1.16012</strain>
    </source>
</reference>
<gene>
    <name evidence="1" type="ORF">GCM10011517_05940</name>
</gene>
<sequence length="197" mass="22053">MALQNRVTPEGKIIANPARGGWMGNRGILHDDNKQLQQARWRHKAWIICKLNFKGRHRDVMAPNHYTELFFLDEATALAAGHRPCAECRRAAFNAYRDAIDGKALRAPQIDAQLHSARLDPSKRQKIIWEEWFDLPDGCFVRHEGQVCVIWKGALHPYSPCGYGPALPRPTSGLTAVLTPGPSLTALRNGYVPQVAL</sequence>
<dbReference type="RefSeq" id="WP_095596503.1">
    <property type="nucleotide sequence ID" value="NZ_BMKN01000001.1"/>
</dbReference>
<evidence type="ECO:0000313" key="2">
    <source>
        <dbReference type="Proteomes" id="UP000606730"/>
    </source>
</evidence>
<dbReference type="Proteomes" id="UP000606730">
    <property type="component" value="Unassembled WGS sequence"/>
</dbReference>
<name>A0A917ABS9_9RHOB</name>
<dbReference type="AlphaFoldDB" id="A0A917ABS9"/>
<dbReference type="EMBL" id="BMKN01000001">
    <property type="protein sequence ID" value="GGE41098.1"/>
    <property type="molecule type" value="Genomic_DNA"/>
</dbReference>
<organism evidence="1 2">
    <name type="scientific">Actibacterium pelagium</name>
    <dbReference type="NCBI Taxonomy" id="2029103"/>
    <lineage>
        <taxon>Bacteria</taxon>
        <taxon>Pseudomonadati</taxon>
        <taxon>Pseudomonadota</taxon>
        <taxon>Alphaproteobacteria</taxon>
        <taxon>Rhodobacterales</taxon>
        <taxon>Roseobacteraceae</taxon>
        <taxon>Actibacterium</taxon>
    </lineage>
</organism>
<keyword evidence="2" id="KW-1185">Reference proteome</keyword>
<protein>
    <submittedName>
        <fullName evidence="1">Uncharacterized protein</fullName>
    </submittedName>
</protein>
<evidence type="ECO:0000313" key="1">
    <source>
        <dbReference type="EMBL" id="GGE41098.1"/>
    </source>
</evidence>
<comment type="caution">
    <text evidence="1">The sequence shown here is derived from an EMBL/GenBank/DDBJ whole genome shotgun (WGS) entry which is preliminary data.</text>
</comment>
<dbReference type="OrthoDB" id="894286at2"/>
<proteinExistence type="predicted"/>